<dbReference type="PRINTS" id="PR01415">
    <property type="entry name" value="ANKYRIN"/>
</dbReference>
<accession>A0ABR1V017</accession>
<evidence type="ECO:0000256" key="2">
    <source>
        <dbReference type="ARBA" id="ARBA00023043"/>
    </source>
</evidence>
<feature type="repeat" description="ANK" evidence="3">
    <location>
        <begin position="507"/>
        <end position="539"/>
    </location>
</feature>
<evidence type="ECO:0000256" key="4">
    <source>
        <dbReference type="SAM" id="MobiDB-lite"/>
    </source>
</evidence>
<feature type="compositionally biased region" description="Polar residues" evidence="4">
    <location>
        <begin position="74"/>
        <end position="88"/>
    </location>
</feature>
<dbReference type="PANTHER" id="PTHR24173">
    <property type="entry name" value="ANKYRIN REPEAT CONTAINING"/>
    <property type="match status" value="1"/>
</dbReference>
<feature type="compositionally biased region" description="Low complexity" evidence="4">
    <location>
        <begin position="89"/>
        <end position="123"/>
    </location>
</feature>
<gene>
    <name evidence="5" type="ORF">PG996_008919</name>
</gene>
<keyword evidence="1" id="KW-0677">Repeat</keyword>
<evidence type="ECO:0000313" key="5">
    <source>
        <dbReference type="EMBL" id="KAK8064267.1"/>
    </source>
</evidence>
<feature type="repeat" description="ANK" evidence="3">
    <location>
        <begin position="540"/>
        <end position="572"/>
    </location>
</feature>
<evidence type="ECO:0008006" key="7">
    <source>
        <dbReference type="Google" id="ProtNLM"/>
    </source>
</evidence>
<protein>
    <recommendedName>
        <fullName evidence="7">Ankyrin repeat protein</fullName>
    </recommendedName>
</protein>
<reference evidence="5 6" key="1">
    <citation type="submission" date="2023-01" db="EMBL/GenBank/DDBJ databases">
        <title>Analysis of 21 Apiospora genomes using comparative genomics revels a genus with tremendous synthesis potential of carbohydrate active enzymes and secondary metabolites.</title>
        <authorList>
            <person name="Sorensen T."/>
        </authorList>
    </citation>
    <scope>NUCLEOTIDE SEQUENCE [LARGE SCALE GENOMIC DNA]</scope>
    <source>
        <strain evidence="5 6">CBS 83171</strain>
    </source>
</reference>
<dbReference type="Pfam" id="PF12796">
    <property type="entry name" value="Ank_2"/>
    <property type="match status" value="1"/>
</dbReference>
<dbReference type="Pfam" id="PF00023">
    <property type="entry name" value="Ank"/>
    <property type="match status" value="2"/>
</dbReference>
<feature type="repeat" description="ANK" evidence="3">
    <location>
        <begin position="572"/>
        <end position="604"/>
    </location>
</feature>
<comment type="caution">
    <text evidence="5">The sequence shown here is derived from an EMBL/GenBank/DDBJ whole genome shotgun (WGS) entry which is preliminary data.</text>
</comment>
<dbReference type="PROSITE" id="PS50297">
    <property type="entry name" value="ANK_REP_REGION"/>
    <property type="match status" value="2"/>
</dbReference>
<feature type="repeat" description="ANK" evidence="3">
    <location>
        <begin position="667"/>
        <end position="705"/>
    </location>
</feature>
<evidence type="ECO:0000313" key="6">
    <source>
        <dbReference type="Proteomes" id="UP001446871"/>
    </source>
</evidence>
<dbReference type="Gene3D" id="1.25.40.20">
    <property type="entry name" value="Ankyrin repeat-containing domain"/>
    <property type="match status" value="2"/>
</dbReference>
<dbReference type="PANTHER" id="PTHR24173:SF74">
    <property type="entry name" value="ANKYRIN REPEAT DOMAIN-CONTAINING PROTEIN 16"/>
    <property type="match status" value="1"/>
</dbReference>
<organism evidence="5 6">
    <name type="scientific">Apiospora saccharicola</name>
    <dbReference type="NCBI Taxonomy" id="335842"/>
    <lineage>
        <taxon>Eukaryota</taxon>
        <taxon>Fungi</taxon>
        <taxon>Dikarya</taxon>
        <taxon>Ascomycota</taxon>
        <taxon>Pezizomycotina</taxon>
        <taxon>Sordariomycetes</taxon>
        <taxon>Xylariomycetidae</taxon>
        <taxon>Amphisphaeriales</taxon>
        <taxon>Apiosporaceae</taxon>
        <taxon>Apiospora</taxon>
    </lineage>
</organism>
<dbReference type="SMART" id="SM00248">
    <property type="entry name" value="ANK"/>
    <property type="match status" value="6"/>
</dbReference>
<dbReference type="InterPro" id="IPR036770">
    <property type="entry name" value="Ankyrin_rpt-contain_sf"/>
</dbReference>
<name>A0ABR1V017_9PEZI</name>
<dbReference type="SUPFAM" id="SSF48403">
    <property type="entry name" value="Ankyrin repeat"/>
    <property type="match status" value="1"/>
</dbReference>
<dbReference type="Proteomes" id="UP001446871">
    <property type="component" value="Unassembled WGS sequence"/>
</dbReference>
<dbReference type="EMBL" id="JAQQWM010000005">
    <property type="protein sequence ID" value="KAK8064267.1"/>
    <property type="molecule type" value="Genomic_DNA"/>
</dbReference>
<dbReference type="InterPro" id="IPR002110">
    <property type="entry name" value="Ankyrin_rpt"/>
</dbReference>
<feature type="region of interest" description="Disordered" evidence="4">
    <location>
        <begin position="62"/>
        <end position="131"/>
    </location>
</feature>
<dbReference type="PROSITE" id="PS50088">
    <property type="entry name" value="ANK_REPEAT"/>
    <property type="match status" value="4"/>
</dbReference>
<evidence type="ECO:0000256" key="1">
    <source>
        <dbReference type="ARBA" id="ARBA00022737"/>
    </source>
</evidence>
<evidence type="ECO:0000256" key="3">
    <source>
        <dbReference type="PROSITE-ProRule" id="PRU00023"/>
    </source>
</evidence>
<keyword evidence="6" id="KW-1185">Reference proteome</keyword>
<sequence length="723" mass="79006">MAWTSVCNHGKERLLIAVRKPGRPLRQCPHPPGRPCSCHHQPQSVTVALPRKSKCDCIADAEEPLPTAPEPSRSEMSGTCTPAYQRSHTPSQPSTPASTTSTAGSNATAVTTASASDAAPDDSGLNPDQTHVVPQIFEGHPFANDLSPAPRIPTQQNTPPQGQIAPLVAGLGGECGSGSCNCGPSCRCIGCVVHPYNSATEEFVFSAYQDLMDFPDRPSQLWDPQQQQSVLAAPVVAPGGSGVDVGWPVDPRLASTSGSLHPMTEDAHWSDDFLLSGLVKDDNNAYTRTRTRQMERWKRHPGVQWEVEVALIKKADGILEQVVDALAVNTTAPRHARFDPINRMPTPEDVLRCCSNLVVLHRAWPKYEEDVYFGRRQEMIPHIRLAHFSVQEYLLSDPTMAAFCDEITSRTEIVEVCLSYLLSIYYIHMPWVHVQGDDKFNMSYDVFELYTLAHYSAWNWAEHAKVIESSKHGTLLLGEEFLSLQEAVWLSYYLYQPNNYAMDDDPDEVSALYYASCTGLFYSVKFLLAIGADINALSGAGLTALHAALMAGHKPIVQLLLDKGAAVDIDTYLGTALHVASSHGDESTVELILENGAAIDFESHYGTALCEAAHAGHVSIAKLLLEKRTKAGYALNYALYNASHRASIDLIHLFSINGADIIIQDNGGATPLYIVLRQFNQFIPNITEIAELLLQLGADVNIGDKNGQTPLMVVVCDQVKEAV</sequence>
<keyword evidence="2 3" id="KW-0040">ANK repeat</keyword>
<proteinExistence type="predicted"/>